<dbReference type="PANTHER" id="PTHR45527:SF1">
    <property type="entry name" value="FATTY ACID SYNTHASE"/>
    <property type="match status" value="1"/>
</dbReference>
<dbReference type="Proteomes" id="UP001589610">
    <property type="component" value="Unassembled WGS sequence"/>
</dbReference>
<dbReference type="Gene3D" id="3.30.300.30">
    <property type="match status" value="2"/>
</dbReference>
<feature type="compositionally biased region" description="Low complexity" evidence="4">
    <location>
        <begin position="644"/>
        <end position="657"/>
    </location>
</feature>
<feature type="compositionally biased region" description="Low complexity" evidence="4">
    <location>
        <begin position="1236"/>
        <end position="1245"/>
    </location>
</feature>
<dbReference type="RefSeq" id="WP_386153878.1">
    <property type="nucleotide sequence ID" value="NZ_JBHMBS010000001.1"/>
</dbReference>
<dbReference type="PANTHER" id="PTHR45527">
    <property type="entry name" value="NONRIBOSOMAL PEPTIDE SYNTHETASE"/>
    <property type="match status" value="1"/>
</dbReference>
<evidence type="ECO:0000256" key="4">
    <source>
        <dbReference type="SAM" id="MobiDB-lite"/>
    </source>
</evidence>
<dbReference type="InterPro" id="IPR025110">
    <property type="entry name" value="AMP-bd_C"/>
</dbReference>
<dbReference type="InterPro" id="IPR001242">
    <property type="entry name" value="Condensation_dom"/>
</dbReference>
<keyword evidence="2" id="KW-0596">Phosphopantetheine</keyword>
<dbReference type="SUPFAM" id="SSF47336">
    <property type="entry name" value="ACP-like"/>
    <property type="match status" value="2"/>
</dbReference>
<feature type="region of interest" description="Disordered" evidence="4">
    <location>
        <begin position="631"/>
        <end position="657"/>
    </location>
</feature>
<dbReference type="InterPro" id="IPR023213">
    <property type="entry name" value="CAT-like_dom_sf"/>
</dbReference>
<dbReference type="NCBIfam" id="TIGR01733">
    <property type="entry name" value="AA-adenyl-dom"/>
    <property type="match status" value="1"/>
</dbReference>
<feature type="domain" description="Carrier" evidence="5">
    <location>
        <begin position="1605"/>
        <end position="1680"/>
    </location>
</feature>
<dbReference type="InterPro" id="IPR020845">
    <property type="entry name" value="AMP-binding_CS"/>
</dbReference>
<evidence type="ECO:0000256" key="1">
    <source>
        <dbReference type="ARBA" id="ARBA00001957"/>
    </source>
</evidence>
<dbReference type="CDD" id="cd19531">
    <property type="entry name" value="LCL_NRPS-like"/>
    <property type="match status" value="1"/>
</dbReference>
<dbReference type="Pfam" id="PF00501">
    <property type="entry name" value="AMP-binding"/>
    <property type="match status" value="2"/>
</dbReference>
<dbReference type="SUPFAM" id="SSF56801">
    <property type="entry name" value="Acetyl-CoA synthetase-like"/>
    <property type="match status" value="2"/>
</dbReference>
<dbReference type="Pfam" id="PF00550">
    <property type="entry name" value="PP-binding"/>
    <property type="match status" value="2"/>
</dbReference>
<feature type="region of interest" description="Disordered" evidence="4">
    <location>
        <begin position="540"/>
        <end position="565"/>
    </location>
</feature>
<accession>A0ABV5T5S1</accession>
<feature type="region of interest" description="Disordered" evidence="4">
    <location>
        <begin position="1589"/>
        <end position="1610"/>
    </location>
</feature>
<protein>
    <submittedName>
        <fullName evidence="6">Amino acid adenylation domain-containing protein</fullName>
    </submittedName>
</protein>
<comment type="caution">
    <text evidence="6">The sequence shown here is derived from an EMBL/GenBank/DDBJ whole genome shotgun (WGS) entry which is preliminary data.</text>
</comment>
<keyword evidence="3" id="KW-0597">Phosphoprotein</keyword>
<name>A0ABV5T5S1_9ACTN</name>
<dbReference type="EMBL" id="JBHMBS010000001">
    <property type="protein sequence ID" value="MFB9674429.1"/>
    <property type="molecule type" value="Genomic_DNA"/>
</dbReference>
<feature type="domain" description="Carrier" evidence="5">
    <location>
        <begin position="563"/>
        <end position="638"/>
    </location>
</feature>
<feature type="compositionally biased region" description="Low complexity" evidence="4">
    <location>
        <begin position="540"/>
        <end position="555"/>
    </location>
</feature>
<feature type="region of interest" description="Disordered" evidence="4">
    <location>
        <begin position="1200"/>
        <end position="1268"/>
    </location>
</feature>
<dbReference type="InterPro" id="IPR042099">
    <property type="entry name" value="ANL_N_sf"/>
</dbReference>
<dbReference type="PROSITE" id="PS00455">
    <property type="entry name" value="AMP_BINDING"/>
    <property type="match status" value="2"/>
</dbReference>
<dbReference type="SUPFAM" id="SSF52777">
    <property type="entry name" value="CoA-dependent acyltransferases"/>
    <property type="match status" value="2"/>
</dbReference>
<reference evidence="6 7" key="1">
    <citation type="submission" date="2024-09" db="EMBL/GenBank/DDBJ databases">
        <authorList>
            <person name="Sun Q."/>
            <person name="Mori K."/>
        </authorList>
    </citation>
    <scope>NUCLEOTIDE SEQUENCE [LARGE SCALE GENOMIC DNA]</scope>
    <source>
        <strain evidence="6 7">JCM 3028</strain>
    </source>
</reference>
<dbReference type="Gene3D" id="3.40.50.12780">
    <property type="entry name" value="N-terminal domain of ligase-like"/>
    <property type="match status" value="2"/>
</dbReference>
<keyword evidence="7" id="KW-1185">Reference proteome</keyword>
<dbReference type="Pfam" id="PF13193">
    <property type="entry name" value="AMP-binding_C"/>
    <property type="match status" value="2"/>
</dbReference>
<dbReference type="PROSITE" id="PS50075">
    <property type="entry name" value="CARRIER"/>
    <property type="match status" value="2"/>
</dbReference>
<evidence type="ECO:0000313" key="6">
    <source>
        <dbReference type="EMBL" id="MFB9674429.1"/>
    </source>
</evidence>
<evidence type="ECO:0000256" key="2">
    <source>
        <dbReference type="ARBA" id="ARBA00022450"/>
    </source>
</evidence>
<feature type="compositionally biased region" description="Gly residues" evidence="4">
    <location>
        <begin position="556"/>
        <end position="565"/>
    </location>
</feature>
<evidence type="ECO:0000256" key="3">
    <source>
        <dbReference type="ARBA" id="ARBA00022553"/>
    </source>
</evidence>
<dbReference type="InterPro" id="IPR036736">
    <property type="entry name" value="ACP-like_sf"/>
</dbReference>
<comment type="cofactor">
    <cofactor evidence="1">
        <name>pantetheine 4'-phosphate</name>
        <dbReference type="ChEBI" id="CHEBI:47942"/>
    </cofactor>
</comment>
<dbReference type="Gene3D" id="3.30.559.10">
    <property type="entry name" value="Chloramphenicol acetyltransferase-like domain"/>
    <property type="match status" value="1"/>
</dbReference>
<proteinExistence type="predicted"/>
<dbReference type="SMART" id="SM00823">
    <property type="entry name" value="PKS_PP"/>
    <property type="match status" value="2"/>
</dbReference>
<dbReference type="InterPro" id="IPR045851">
    <property type="entry name" value="AMP-bd_C_sf"/>
</dbReference>
<dbReference type="CDD" id="cd05930">
    <property type="entry name" value="A_NRPS"/>
    <property type="match status" value="1"/>
</dbReference>
<evidence type="ECO:0000313" key="7">
    <source>
        <dbReference type="Proteomes" id="UP001589610"/>
    </source>
</evidence>
<organism evidence="6 7">
    <name type="scientific">Streptosporangium vulgare</name>
    <dbReference type="NCBI Taxonomy" id="46190"/>
    <lineage>
        <taxon>Bacteria</taxon>
        <taxon>Bacillati</taxon>
        <taxon>Actinomycetota</taxon>
        <taxon>Actinomycetes</taxon>
        <taxon>Streptosporangiales</taxon>
        <taxon>Streptosporangiaceae</taxon>
        <taxon>Streptosporangium</taxon>
    </lineage>
</organism>
<sequence>MPPTAPAPAAWTAGPSHIAPAARLCDLVAAQAARTPSAPAIRQWETSLTYRELIGAATALALRLRALGVGPEDRVGLCARRTPLMTVAVLGIMMAGGAYVPLDPAHPRRRLDEVLDDASVAVVVADGHGRMLLDGCGRPLVEPETSAATGTVSETYAGTVAGISAASLTEITAERAGGLAAEITDITDITGAGPALPGNAAYVLYTSGSTGRPKGVVVSHASAVAFASAATAHFGLDGTCRSIAFSALGFDVSVLDMLAPLTVGGCVQLVPDEDRTDPARLQRFLEAHDVTWGFVPPALLPLVDPAGLPHLRDLITAGEPPGPEQVARWSAHTRFHNWYGPTETTVCVVGTELSGTWERSLPIGYPLRGCHAHVLDEDMRECPVGVPGELYIGGPQVSRGYLGLPGMTAERFVPDPFGDVPGARLYRTGDHVAWQEDGRIAFMGRLDRQVKIQGQRVEIGEVESVVRAHPEVAQAVVDAPGELVAYVAPLDAPGLAALRVHCAGRLPVYMLPTRVVRVPFLPLNASGKVDLAALRALPRDASGTPGDTNGDTNGTANGGAAGNGGTAGTPGLAGIWARVLDAPVPGPDDDFFERGGHSLRAMRLVSAIRAELGRDISVEDVYAARTYGALSSGVENAPPRDAEGSAPSSGEPPSLSPAQRRMWFVERLAPDTPAHNIAMAERVRGPLDHGALRGALESVVARHETLRWRIASRDGVPHVTVVPPGEVPLPLDDLSALPHSETALEKALETVLETEARTRFDLARDPLLRARLIRLAEDDHVLAVTAHHIVFDGWSQDVFYRDLSAAYRGDLRGPAGASFADYARWSRERTDGDGVDWWREHLRDAPMVLDLPRDTPRPPVQTFFGALRTAEIDGETGERVRRLAVRLGVTPYPVLLAAFAQLLARLSGQRDLLVGTPYADRGHVAFESLIGMCVRMLPLRLRQDPEVSFEEHVIRCRDELAEVVSHGDVPLERVVEALRVPRDLGRNPVTQVLFNMYNFAEAKLDLPGCVTEPLPAGLPGALFDLTMYVSERGDGDDGYALQLVYNPDLFSAARMDALLAGYTHLLGDLLADPAGAAREARLAPREPPAALPVWDGPGPLDTLHGDVVVEGAGRVLGHAELVALRHRTASALRAAGVEPGQAVAVLAARVPELPGLLLGVLATGARWVILDPAHPAPVLARQAAAAGAVAALRCPGAPPPAGLPEITLPETGPPETVPSGSGPSGSGPSGSGPSGSGPSPAGGSPREPHPVRGYLSLTSGTTGDPKPVVTGEGPLAHFVAWYAATFAVTPADRFALLSGLAHDPALRDVFVPLATGARLCVPERELLRDPVRLVAWLREHRVSVLHLTPQLARMLCGTGAVLPGVRLVATGGDRLTHADAARLRRLVPAARLVAFYGTTETPQAHAWHEIPAGLRESAEPVPAGRGIEGSELVVVGEHGDRAGVGELGEVVVRSANLATGYLDDGLTRLRFTGDAFATGDLGRLNPDGTVTIAGRRDDQVKIRGFRVELGEVEAALSAHPEVRAAAAVAHRDERRETVLHAYAVPRRPGLAAPRLLDHLRAVLPEHAVPAEVVVVPALPLTPNGKVDRAALRPPVSRPGGETGGEVSGPTERAVAEVWRAVLGVPRVGAADNFFEIGGHSLAIAAVQARLGSALGREIPIVDLFRHPTIRALAAHLDGGGPTPGLDRAARRLAVRRDRLKDRSRKPS</sequence>
<dbReference type="InterPro" id="IPR009081">
    <property type="entry name" value="PP-bd_ACP"/>
</dbReference>
<dbReference type="InterPro" id="IPR000873">
    <property type="entry name" value="AMP-dep_synth/lig_dom"/>
</dbReference>
<dbReference type="Gene3D" id="1.10.1200.10">
    <property type="entry name" value="ACP-like"/>
    <property type="match status" value="2"/>
</dbReference>
<dbReference type="InterPro" id="IPR010071">
    <property type="entry name" value="AA_adenyl_dom"/>
</dbReference>
<dbReference type="InterPro" id="IPR020806">
    <property type="entry name" value="PKS_PP-bd"/>
</dbReference>
<feature type="compositionally biased region" description="Gly residues" evidence="4">
    <location>
        <begin position="1222"/>
        <end position="1235"/>
    </location>
</feature>
<evidence type="ECO:0000259" key="5">
    <source>
        <dbReference type="PROSITE" id="PS50075"/>
    </source>
</evidence>
<dbReference type="Gene3D" id="3.30.559.30">
    <property type="entry name" value="Nonribosomal peptide synthetase, condensation domain"/>
    <property type="match status" value="1"/>
</dbReference>
<dbReference type="Pfam" id="PF00668">
    <property type="entry name" value="Condensation"/>
    <property type="match status" value="1"/>
</dbReference>
<gene>
    <name evidence="6" type="ORF">ACFFRH_02920</name>
</gene>